<evidence type="ECO:0000256" key="9">
    <source>
        <dbReference type="ARBA" id="ARBA00049014"/>
    </source>
</evidence>
<keyword evidence="2" id="KW-0808">Transferase</keyword>
<evidence type="ECO:0000313" key="15">
    <source>
        <dbReference type="EMBL" id="OAF64539.1"/>
    </source>
</evidence>
<dbReference type="GO" id="GO:0004674">
    <property type="term" value="F:protein serine/threonine kinase activity"/>
    <property type="evidence" value="ECO:0007669"/>
    <property type="project" value="UniProtKB-KW"/>
</dbReference>
<evidence type="ECO:0000256" key="10">
    <source>
        <dbReference type="ARBA" id="ARBA00049299"/>
    </source>
</evidence>
<evidence type="ECO:0000256" key="12">
    <source>
        <dbReference type="PROSITE-ProRule" id="PRU10141"/>
    </source>
</evidence>
<feature type="non-terminal residue" evidence="15">
    <location>
        <position position="382"/>
    </location>
</feature>
<dbReference type="Gene3D" id="1.10.510.10">
    <property type="entry name" value="Transferase(Phosphotransferase) domain 1"/>
    <property type="match status" value="1"/>
</dbReference>
<name>A0A177ARB5_9BILA</name>
<evidence type="ECO:0000256" key="2">
    <source>
        <dbReference type="ARBA" id="ARBA00022679"/>
    </source>
</evidence>
<evidence type="ECO:0000256" key="8">
    <source>
        <dbReference type="ARBA" id="ARBA00038999"/>
    </source>
</evidence>
<dbReference type="InterPro" id="IPR008271">
    <property type="entry name" value="Ser/Thr_kinase_AS"/>
</dbReference>
<dbReference type="EC" id="2.7.12.2" evidence="8"/>
<keyword evidence="3 12" id="KW-0547">Nucleotide-binding</keyword>
<evidence type="ECO:0000256" key="6">
    <source>
        <dbReference type="ARBA" id="ARBA00023137"/>
    </source>
</evidence>
<dbReference type="Pfam" id="PF00069">
    <property type="entry name" value="Pkinase"/>
    <property type="match status" value="1"/>
</dbReference>
<proteinExistence type="inferred from homology"/>
<evidence type="ECO:0000256" key="5">
    <source>
        <dbReference type="ARBA" id="ARBA00022840"/>
    </source>
</evidence>
<dbReference type="GO" id="GO:0005524">
    <property type="term" value="F:ATP binding"/>
    <property type="evidence" value="ECO:0007669"/>
    <property type="project" value="UniProtKB-UniRule"/>
</dbReference>
<dbReference type="InterPro" id="IPR050915">
    <property type="entry name" value="MAP_kinase_kinase"/>
</dbReference>
<dbReference type="FunFam" id="3.30.200.20:FF:000040">
    <property type="entry name" value="Dual specificity mitogen-activated protein kinase kinase"/>
    <property type="match status" value="1"/>
</dbReference>
<dbReference type="PANTHER" id="PTHR47448">
    <property type="entry name" value="DUAL SPECIFICITY MITOGEN-ACTIVATED PROTEIN KINASE KINASE DSOR1-LIKE PROTEIN"/>
    <property type="match status" value="1"/>
</dbReference>
<comment type="similarity">
    <text evidence="7">Belongs to the protein kinase superfamily. STE Ser/Thr protein kinase family. MAP kinase kinase subfamily.</text>
</comment>
<dbReference type="PROSITE" id="PS00108">
    <property type="entry name" value="PROTEIN_KINASE_ST"/>
    <property type="match status" value="1"/>
</dbReference>
<keyword evidence="1 13" id="KW-0723">Serine/threonine-protein kinase</keyword>
<organism evidence="15 16">
    <name type="scientific">Intoshia linei</name>
    <dbReference type="NCBI Taxonomy" id="1819745"/>
    <lineage>
        <taxon>Eukaryota</taxon>
        <taxon>Metazoa</taxon>
        <taxon>Spiralia</taxon>
        <taxon>Lophotrochozoa</taxon>
        <taxon>Mesozoa</taxon>
        <taxon>Orthonectida</taxon>
        <taxon>Rhopaluridae</taxon>
        <taxon>Intoshia</taxon>
    </lineage>
</organism>
<dbReference type="SUPFAM" id="SSF56112">
    <property type="entry name" value="Protein kinase-like (PK-like)"/>
    <property type="match status" value="1"/>
</dbReference>
<dbReference type="GO" id="GO:0004708">
    <property type="term" value="F:MAP kinase kinase activity"/>
    <property type="evidence" value="ECO:0007669"/>
    <property type="project" value="UniProtKB-EC"/>
</dbReference>
<dbReference type="PANTHER" id="PTHR47448:SF1">
    <property type="entry name" value="SERINE_THREONINE-PROTEIN KINASE STE7 HOMOLOG"/>
    <property type="match status" value="1"/>
</dbReference>
<dbReference type="InterPro" id="IPR011009">
    <property type="entry name" value="Kinase-like_dom_sf"/>
</dbReference>
<dbReference type="PROSITE" id="PS00107">
    <property type="entry name" value="PROTEIN_KINASE_ATP"/>
    <property type="match status" value="1"/>
</dbReference>
<dbReference type="OrthoDB" id="10252354at2759"/>
<keyword evidence="5 12" id="KW-0067">ATP-binding</keyword>
<evidence type="ECO:0000259" key="14">
    <source>
        <dbReference type="PROSITE" id="PS50011"/>
    </source>
</evidence>
<reference evidence="15 16" key="1">
    <citation type="submission" date="2016-04" db="EMBL/GenBank/DDBJ databases">
        <title>The genome of Intoshia linei affirms orthonectids as highly simplified spiralians.</title>
        <authorList>
            <person name="Mikhailov K.V."/>
            <person name="Slusarev G.S."/>
            <person name="Nikitin M.A."/>
            <person name="Logacheva M.D."/>
            <person name="Penin A."/>
            <person name="Aleoshin V."/>
            <person name="Panchin Y.V."/>
        </authorList>
    </citation>
    <scope>NUCLEOTIDE SEQUENCE [LARGE SCALE GENOMIC DNA]</scope>
    <source>
        <strain evidence="15">Intl2013</strain>
        <tissue evidence="15">Whole animal</tissue>
    </source>
</reference>
<dbReference type="Proteomes" id="UP000078046">
    <property type="component" value="Unassembled WGS sequence"/>
</dbReference>
<evidence type="ECO:0000256" key="13">
    <source>
        <dbReference type="RuleBase" id="RU000304"/>
    </source>
</evidence>
<dbReference type="Gene3D" id="3.30.200.20">
    <property type="entry name" value="Phosphorylase Kinase, domain 1"/>
    <property type="match status" value="1"/>
</dbReference>
<evidence type="ECO:0000256" key="1">
    <source>
        <dbReference type="ARBA" id="ARBA00022527"/>
    </source>
</evidence>
<keyword evidence="6" id="KW-0829">Tyrosine-protein kinase</keyword>
<feature type="binding site" evidence="12">
    <location>
        <position position="107"/>
    </location>
    <ligand>
        <name>ATP</name>
        <dbReference type="ChEBI" id="CHEBI:30616"/>
    </ligand>
</feature>
<dbReference type="SMART" id="SM00220">
    <property type="entry name" value="S_TKc"/>
    <property type="match status" value="1"/>
</dbReference>
<dbReference type="GO" id="GO:0004713">
    <property type="term" value="F:protein tyrosine kinase activity"/>
    <property type="evidence" value="ECO:0007669"/>
    <property type="project" value="UniProtKB-KW"/>
</dbReference>
<keyword evidence="16" id="KW-1185">Reference proteome</keyword>
<dbReference type="InterPro" id="IPR000719">
    <property type="entry name" value="Prot_kinase_dom"/>
</dbReference>
<accession>A0A177ARB5</accession>
<keyword evidence="4" id="KW-0418">Kinase</keyword>
<evidence type="ECO:0000313" key="16">
    <source>
        <dbReference type="Proteomes" id="UP000078046"/>
    </source>
</evidence>
<evidence type="ECO:0000256" key="4">
    <source>
        <dbReference type="ARBA" id="ARBA00022777"/>
    </source>
</evidence>
<evidence type="ECO:0000256" key="7">
    <source>
        <dbReference type="ARBA" id="ARBA00038035"/>
    </source>
</evidence>
<comment type="catalytic activity">
    <reaction evidence="11">
        <text>L-tyrosyl-[protein] + ATP = O-phospho-L-tyrosyl-[protein] + ADP + H(+)</text>
        <dbReference type="Rhea" id="RHEA:10596"/>
        <dbReference type="Rhea" id="RHEA-COMP:10136"/>
        <dbReference type="Rhea" id="RHEA-COMP:20101"/>
        <dbReference type="ChEBI" id="CHEBI:15378"/>
        <dbReference type="ChEBI" id="CHEBI:30616"/>
        <dbReference type="ChEBI" id="CHEBI:46858"/>
        <dbReference type="ChEBI" id="CHEBI:61978"/>
        <dbReference type="ChEBI" id="CHEBI:456216"/>
        <dbReference type="EC" id="2.7.12.2"/>
    </reaction>
</comment>
<protein>
    <recommendedName>
        <fullName evidence="8">mitogen-activated protein kinase kinase</fullName>
        <ecNumber evidence="8">2.7.12.2</ecNumber>
    </recommendedName>
</protein>
<feature type="domain" description="Protein kinase" evidence="14">
    <location>
        <begin position="78"/>
        <end position="369"/>
    </location>
</feature>
<comment type="catalytic activity">
    <reaction evidence="9">
        <text>L-seryl-[protein] + ATP = O-phospho-L-seryl-[protein] + ADP + H(+)</text>
        <dbReference type="Rhea" id="RHEA:17989"/>
        <dbReference type="Rhea" id="RHEA-COMP:9863"/>
        <dbReference type="Rhea" id="RHEA-COMP:11604"/>
        <dbReference type="ChEBI" id="CHEBI:15378"/>
        <dbReference type="ChEBI" id="CHEBI:29999"/>
        <dbReference type="ChEBI" id="CHEBI:30616"/>
        <dbReference type="ChEBI" id="CHEBI:83421"/>
        <dbReference type="ChEBI" id="CHEBI:456216"/>
        <dbReference type="EC" id="2.7.12.2"/>
    </reaction>
</comment>
<evidence type="ECO:0000256" key="3">
    <source>
        <dbReference type="ARBA" id="ARBA00022741"/>
    </source>
</evidence>
<comment type="caution">
    <text evidence="15">The sequence shown here is derived from an EMBL/GenBank/DDBJ whole genome shotgun (WGS) entry which is preliminary data.</text>
</comment>
<evidence type="ECO:0000256" key="11">
    <source>
        <dbReference type="ARBA" id="ARBA00051693"/>
    </source>
</evidence>
<dbReference type="InterPro" id="IPR017441">
    <property type="entry name" value="Protein_kinase_ATP_BS"/>
</dbReference>
<dbReference type="EMBL" id="LWCA01001763">
    <property type="protein sequence ID" value="OAF64539.1"/>
    <property type="molecule type" value="Genomic_DNA"/>
</dbReference>
<sequence>MYRGKKRPTLNLSNTNTNVRRDAAERVVDSKEESTELDPVTNLLKRLKDLDIDESQKQSLVNFMTDKKKLGILSLKDFSRIHEIGSGNGGVVFKVEHKPTKLITAIKTILLDVKPSVRKNIFRELSVLHECNSPHIVGWYGAIYNSGQINIIMEYMDCGSLDLVLKKCGRYPESIISIICLAVLRGLQYLREKHKIMHRDVKPSNVLLNSCGEIKLCDFGVSAQLIDSKANSFVGTRSYMSPERLQGSNYSVHSDIWSLGISIVELALGIFPIPFPSDIKYPKFFAENHYNQQYTAAEQGLPLKPVVDTSTTRENMAIFELLECIVNEPPPSLNQNYFTNEFVKFTEMCLTKEPSERATINALLEHEFPNNSVNNPINMKNW</sequence>
<comment type="catalytic activity">
    <reaction evidence="10">
        <text>L-threonyl-[protein] + ATP = O-phospho-L-threonyl-[protein] + ADP + H(+)</text>
        <dbReference type="Rhea" id="RHEA:46608"/>
        <dbReference type="Rhea" id="RHEA-COMP:11060"/>
        <dbReference type="Rhea" id="RHEA-COMP:11605"/>
        <dbReference type="ChEBI" id="CHEBI:15378"/>
        <dbReference type="ChEBI" id="CHEBI:30013"/>
        <dbReference type="ChEBI" id="CHEBI:30616"/>
        <dbReference type="ChEBI" id="CHEBI:61977"/>
        <dbReference type="ChEBI" id="CHEBI:456216"/>
        <dbReference type="EC" id="2.7.12.2"/>
    </reaction>
</comment>
<dbReference type="PROSITE" id="PS50011">
    <property type="entry name" value="PROTEIN_KINASE_DOM"/>
    <property type="match status" value="1"/>
</dbReference>
<dbReference type="AlphaFoldDB" id="A0A177ARB5"/>
<gene>
    <name evidence="15" type="ORF">A3Q56_07756</name>
</gene>